<evidence type="ECO:0000313" key="3">
    <source>
        <dbReference type="Proteomes" id="UP000679725"/>
    </source>
</evidence>
<sequence>MAQFKTLSSNFHISTLVEHGTLTFFLDGNQIISARDSIDSKTMILEAGRHEYQWQVNGKDNLTRYYIRMTSNGVAVPGTGVGPRTLKGGDTDFSGGEFQVS</sequence>
<evidence type="ECO:0000313" key="2">
    <source>
        <dbReference type="EMBL" id="CAG5068177.1"/>
    </source>
</evidence>
<name>A0ABN7R718_9BACT</name>
<feature type="region of interest" description="Disordered" evidence="1">
    <location>
        <begin position="78"/>
        <end position="101"/>
    </location>
</feature>
<dbReference type="Proteomes" id="UP000679725">
    <property type="component" value="Unassembled WGS sequence"/>
</dbReference>
<organism evidence="2 3">
    <name type="scientific">Dyadobacter linearis</name>
    <dbReference type="NCBI Taxonomy" id="2823330"/>
    <lineage>
        <taxon>Bacteria</taxon>
        <taxon>Pseudomonadati</taxon>
        <taxon>Bacteroidota</taxon>
        <taxon>Cytophagia</taxon>
        <taxon>Cytophagales</taxon>
        <taxon>Spirosomataceae</taxon>
        <taxon>Dyadobacter</taxon>
    </lineage>
</organism>
<reference evidence="2 3" key="1">
    <citation type="submission" date="2021-04" db="EMBL/GenBank/DDBJ databases">
        <authorList>
            <person name="Rodrigo-Torres L."/>
            <person name="Arahal R. D."/>
            <person name="Lucena T."/>
        </authorList>
    </citation>
    <scope>NUCLEOTIDE SEQUENCE [LARGE SCALE GENOMIC DNA]</scope>
    <source>
        <strain evidence="2 3">CECT 9623</strain>
    </source>
</reference>
<keyword evidence="3" id="KW-1185">Reference proteome</keyword>
<accession>A0ABN7R718</accession>
<comment type="caution">
    <text evidence="2">The sequence shown here is derived from an EMBL/GenBank/DDBJ whole genome shotgun (WGS) entry which is preliminary data.</text>
</comment>
<proteinExistence type="predicted"/>
<gene>
    <name evidence="2" type="ORF">DYBT9623_00906</name>
</gene>
<protein>
    <submittedName>
        <fullName evidence="2">Uncharacterized protein</fullName>
    </submittedName>
</protein>
<dbReference type="EMBL" id="CAJRAU010000001">
    <property type="protein sequence ID" value="CAG5068177.1"/>
    <property type="molecule type" value="Genomic_DNA"/>
</dbReference>
<evidence type="ECO:0000256" key="1">
    <source>
        <dbReference type="SAM" id="MobiDB-lite"/>
    </source>
</evidence>
<dbReference type="RefSeq" id="WP_215232286.1">
    <property type="nucleotide sequence ID" value="NZ_CAJRAU010000001.1"/>
</dbReference>